<evidence type="ECO:0000313" key="1">
    <source>
        <dbReference type="EMBL" id="CAG8749940.1"/>
    </source>
</evidence>
<gene>
    <name evidence="1" type="ORF">DHETER_LOCUS14575</name>
</gene>
<evidence type="ECO:0000313" key="2">
    <source>
        <dbReference type="Proteomes" id="UP000789702"/>
    </source>
</evidence>
<comment type="caution">
    <text evidence="1">The sequence shown here is derived from an EMBL/GenBank/DDBJ whole genome shotgun (WGS) entry which is preliminary data.</text>
</comment>
<dbReference type="EMBL" id="CAJVPU010045641">
    <property type="protein sequence ID" value="CAG8749940.1"/>
    <property type="molecule type" value="Genomic_DNA"/>
</dbReference>
<accession>A0ACA9QH58</accession>
<protein>
    <submittedName>
        <fullName evidence="1">3432_t:CDS:1</fullName>
    </submittedName>
</protein>
<organism evidence="1 2">
    <name type="scientific">Dentiscutata heterogama</name>
    <dbReference type="NCBI Taxonomy" id="1316150"/>
    <lineage>
        <taxon>Eukaryota</taxon>
        <taxon>Fungi</taxon>
        <taxon>Fungi incertae sedis</taxon>
        <taxon>Mucoromycota</taxon>
        <taxon>Glomeromycotina</taxon>
        <taxon>Glomeromycetes</taxon>
        <taxon>Diversisporales</taxon>
        <taxon>Gigasporaceae</taxon>
        <taxon>Dentiscutata</taxon>
    </lineage>
</organism>
<feature type="non-terminal residue" evidence="1">
    <location>
        <position position="1"/>
    </location>
</feature>
<keyword evidence="2" id="KW-1185">Reference proteome</keyword>
<sequence length="62" mass="7187">CVKHELMKNDYDKKKEEIVSIMSKKWNNENDVIKMYKNDIHDEKVIESGGSSSDCRAKINIG</sequence>
<reference evidence="1" key="1">
    <citation type="submission" date="2021-06" db="EMBL/GenBank/DDBJ databases">
        <authorList>
            <person name="Kallberg Y."/>
            <person name="Tangrot J."/>
            <person name="Rosling A."/>
        </authorList>
    </citation>
    <scope>NUCLEOTIDE SEQUENCE</scope>
    <source>
        <strain evidence="1">IL203A</strain>
    </source>
</reference>
<name>A0ACA9QH58_9GLOM</name>
<proteinExistence type="predicted"/>
<dbReference type="Proteomes" id="UP000789702">
    <property type="component" value="Unassembled WGS sequence"/>
</dbReference>